<proteinExistence type="predicted"/>
<protein>
    <submittedName>
        <fullName evidence="1">Uncharacterized protein</fullName>
    </submittedName>
</protein>
<keyword evidence="2" id="KW-1185">Reference proteome</keyword>
<dbReference type="AlphaFoldDB" id="A0ABC8SXA4"/>
<dbReference type="Proteomes" id="UP001642360">
    <property type="component" value="Unassembled WGS sequence"/>
</dbReference>
<sequence>MSGRNISVKLADNHKSKVVQAQLPAAMVPAPMPLAAGYPQPGLSHTNATPVGYVYPQAMGAYSNTAYPIPPPAASQYSTQPHISYPQYAVKKDPLGASPTHAGTGGYPYYIPKQ</sequence>
<evidence type="ECO:0000313" key="1">
    <source>
        <dbReference type="EMBL" id="CAK9159342.1"/>
    </source>
</evidence>
<dbReference type="EMBL" id="CAUOFW020003336">
    <property type="protein sequence ID" value="CAK9159342.1"/>
    <property type="molecule type" value="Genomic_DNA"/>
</dbReference>
<gene>
    <name evidence="1" type="ORF">ILEXP_LOCUS28039</name>
</gene>
<organism evidence="1 2">
    <name type="scientific">Ilex paraguariensis</name>
    <name type="common">yerba mate</name>
    <dbReference type="NCBI Taxonomy" id="185542"/>
    <lineage>
        <taxon>Eukaryota</taxon>
        <taxon>Viridiplantae</taxon>
        <taxon>Streptophyta</taxon>
        <taxon>Embryophyta</taxon>
        <taxon>Tracheophyta</taxon>
        <taxon>Spermatophyta</taxon>
        <taxon>Magnoliopsida</taxon>
        <taxon>eudicotyledons</taxon>
        <taxon>Gunneridae</taxon>
        <taxon>Pentapetalae</taxon>
        <taxon>asterids</taxon>
        <taxon>campanulids</taxon>
        <taxon>Aquifoliales</taxon>
        <taxon>Aquifoliaceae</taxon>
        <taxon>Ilex</taxon>
    </lineage>
</organism>
<reference evidence="1 2" key="1">
    <citation type="submission" date="2024-02" db="EMBL/GenBank/DDBJ databases">
        <authorList>
            <person name="Vignale AGUSTIN F."/>
            <person name="Sosa J E."/>
            <person name="Modenutti C."/>
        </authorList>
    </citation>
    <scope>NUCLEOTIDE SEQUENCE [LARGE SCALE GENOMIC DNA]</scope>
</reference>
<accession>A0ABC8SXA4</accession>
<evidence type="ECO:0000313" key="2">
    <source>
        <dbReference type="Proteomes" id="UP001642360"/>
    </source>
</evidence>
<comment type="caution">
    <text evidence="1">The sequence shown here is derived from an EMBL/GenBank/DDBJ whole genome shotgun (WGS) entry which is preliminary data.</text>
</comment>
<name>A0ABC8SXA4_9AQUA</name>